<accession>A0ABS1GKE9</accession>
<proteinExistence type="predicted"/>
<evidence type="ECO:0000313" key="2">
    <source>
        <dbReference type="Proteomes" id="UP000772812"/>
    </source>
</evidence>
<comment type="caution">
    <text evidence="1">The sequence shown here is derived from an EMBL/GenBank/DDBJ whole genome shotgun (WGS) entry which is preliminary data.</text>
</comment>
<protein>
    <recommendedName>
        <fullName evidence="3">MIP18 family-like domain-containing protein</fullName>
    </recommendedName>
</protein>
<keyword evidence="2" id="KW-1185">Reference proteome</keyword>
<dbReference type="RefSeq" id="WP_200675007.1">
    <property type="nucleotide sequence ID" value="NZ_JAACYA010000002.1"/>
</dbReference>
<gene>
    <name evidence="1" type="ORF">GWK41_09980</name>
</gene>
<sequence>MIKEKPIVNVIYDIQRKLDNANLPVKVKVDIGEALEGADIGLKVYVAGKRNWELHKKINSIIRRSLREQGLMAYIDWHYNTPISKNDRETVFI</sequence>
<evidence type="ECO:0000313" key="1">
    <source>
        <dbReference type="EMBL" id="MBK3333392.1"/>
    </source>
</evidence>
<organism evidence="1 2">
    <name type="scientific">Persephonella atlantica</name>
    <dbReference type="NCBI Taxonomy" id="2699429"/>
    <lineage>
        <taxon>Bacteria</taxon>
        <taxon>Pseudomonadati</taxon>
        <taxon>Aquificota</taxon>
        <taxon>Aquificia</taxon>
        <taxon>Aquificales</taxon>
        <taxon>Hydrogenothermaceae</taxon>
        <taxon>Persephonella</taxon>
    </lineage>
</organism>
<evidence type="ECO:0008006" key="3">
    <source>
        <dbReference type="Google" id="ProtNLM"/>
    </source>
</evidence>
<reference evidence="1 2" key="1">
    <citation type="journal article" date="2021" name="Syst. Appl. Microbiol.">
        <title>Persephonella atlantica sp. nov.: How to adapt to physico-chemical gradients in high temperature hydrothermal habitats.</title>
        <authorList>
            <person name="Francois D.X."/>
            <person name="Godfroy A."/>
            <person name="Mathien C."/>
            <person name="Aube J."/>
            <person name="Cathalot C."/>
            <person name="Lesongeur F."/>
            <person name="L'Haridon S."/>
            <person name="Philippon X."/>
            <person name="Roussel E.G."/>
        </authorList>
    </citation>
    <scope>NUCLEOTIDE SEQUENCE [LARGE SCALE GENOMIC DNA]</scope>
    <source>
        <strain evidence="1 2">MO1340</strain>
    </source>
</reference>
<dbReference type="EMBL" id="JAACYA010000002">
    <property type="protein sequence ID" value="MBK3333392.1"/>
    <property type="molecule type" value="Genomic_DNA"/>
</dbReference>
<name>A0ABS1GKE9_9AQUI</name>
<dbReference type="Proteomes" id="UP000772812">
    <property type="component" value="Unassembled WGS sequence"/>
</dbReference>